<keyword evidence="2" id="KW-0673">Quorum sensing</keyword>
<evidence type="ECO:0000256" key="2">
    <source>
        <dbReference type="ARBA" id="ARBA00022654"/>
    </source>
</evidence>
<evidence type="ECO:0000256" key="5">
    <source>
        <dbReference type="ARBA" id="ARBA00022801"/>
    </source>
</evidence>
<keyword evidence="6 8" id="KW-1133">Transmembrane helix</keyword>
<keyword evidence="10" id="KW-1185">Reference proteome</keyword>
<dbReference type="EMBL" id="JAUSWG010000014">
    <property type="protein sequence ID" value="MDQ0557791.1"/>
    <property type="molecule type" value="Genomic_DNA"/>
</dbReference>
<evidence type="ECO:0000256" key="3">
    <source>
        <dbReference type="ARBA" id="ARBA00022670"/>
    </source>
</evidence>
<evidence type="ECO:0000313" key="9">
    <source>
        <dbReference type="EMBL" id="MDQ0557791.1"/>
    </source>
</evidence>
<organism evidence="9 10">
    <name type="scientific">Paraclostridium ghonii</name>
    <dbReference type="NCBI Taxonomy" id="29358"/>
    <lineage>
        <taxon>Bacteria</taxon>
        <taxon>Bacillati</taxon>
        <taxon>Bacillota</taxon>
        <taxon>Clostridia</taxon>
        <taxon>Peptostreptococcales</taxon>
        <taxon>Peptostreptococcaceae</taxon>
        <taxon>Paraclostridium</taxon>
    </lineage>
</organism>
<evidence type="ECO:0000256" key="7">
    <source>
        <dbReference type="ARBA" id="ARBA00023136"/>
    </source>
</evidence>
<keyword evidence="1" id="KW-1003">Cell membrane</keyword>
<gene>
    <name evidence="9" type="ORF">QOZ92_002926</name>
</gene>
<evidence type="ECO:0000256" key="4">
    <source>
        <dbReference type="ARBA" id="ARBA00022692"/>
    </source>
</evidence>
<protein>
    <submittedName>
        <fullName evidence="9">Accessory gene regulator protein AgrB</fullName>
    </submittedName>
</protein>
<proteinExistence type="predicted"/>
<feature type="transmembrane region" description="Helical" evidence="8">
    <location>
        <begin position="34"/>
        <end position="67"/>
    </location>
</feature>
<comment type="caution">
    <text evidence="9">The sequence shown here is derived from an EMBL/GenBank/DDBJ whole genome shotgun (WGS) entry which is preliminary data.</text>
</comment>
<feature type="transmembrane region" description="Helical" evidence="8">
    <location>
        <begin position="103"/>
        <end position="123"/>
    </location>
</feature>
<name>A0ABU0N3N9_9FIRM</name>
<dbReference type="InterPro" id="IPR006741">
    <property type="entry name" value="AgrB"/>
</dbReference>
<dbReference type="Pfam" id="PF04647">
    <property type="entry name" value="AgrB"/>
    <property type="match status" value="1"/>
</dbReference>
<keyword evidence="5" id="KW-0378">Hydrolase</keyword>
<evidence type="ECO:0000256" key="1">
    <source>
        <dbReference type="ARBA" id="ARBA00022475"/>
    </source>
</evidence>
<evidence type="ECO:0000313" key="10">
    <source>
        <dbReference type="Proteomes" id="UP001232584"/>
    </source>
</evidence>
<evidence type="ECO:0000256" key="8">
    <source>
        <dbReference type="SAM" id="Phobius"/>
    </source>
</evidence>
<feature type="transmembrane region" description="Helical" evidence="8">
    <location>
        <begin position="168"/>
        <end position="188"/>
    </location>
</feature>
<keyword evidence="4 8" id="KW-0812">Transmembrane</keyword>
<evidence type="ECO:0000256" key="6">
    <source>
        <dbReference type="ARBA" id="ARBA00022989"/>
    </source>
</evidence>
<feature type="transmembrane region" description="Helical" evidence="8">
    <location>
        <begin position="143"/>
        <end position="162"/>
    </location>
</feature>
<sequence length="194" mass="22430">MIESLTDRLASFLILNNIIDAEKSLIYKDKIKSLIFLGISFVSVILVGLIFRKVTQGIILLICYLLIREFACGYKANNYILRLAMFIVIFIFTIYSSDYDDLTTYRSLIILFTVLSWVCVYVLAPVEDIRNKMNFKKVLKNKFISRTMATIITFLTIIALRIEYINEYAAFTCSALYWSAVMLILGTIQNYIDK</sequence>
<keyword evidence="3" id="KW-0645">Protease</keyword>
<reference evidence="9 10" key="1">
    <citation type="submission" date="2023-07" db="EMBL/GenBank/DDBJ databases">
        <title>Genomic Encyclopedia of Type Strains, Phase IV (KMG-IV): sequencing the most valuable type-strain genomes for metagenomic binning, comparative biology and taxonomic classification.</title>
        <authorList>
            <person name="Goeker M."/>
        </authorList>
    </citation>
    <scope>NUCLEOTIDE SEQUENCE [LARGE SCALE GENOMIC DNA]</scope>
    <source>
        <strain evidence="9 10">DSM 15049</strain>
    </source>
</reference>
<dbReference type="RefSeq" id="WP_307509322.1">
    <property type="nucleotide sequence ID" value="NZ_BAAACE010000028.1"/>
</dbReference>
<keyword evidence="7 8" id="KW-0472">Membrane</keyword>
<accession>A0ABU0N3N9</accession>
<feature type="transmembrane region" description="Helical" evidence="8">
    <location>
        <begin position="79"/>
        <end position="97"/>
    </location>
</feature>
<dbReference type="Proteomes" id="UP001232584">
    <property type="component" value="Unassembled WGS sequence"/>
</dbReference>